<keyword evidence="2 5" id="KW-0862">Zinc</keyword>
<keyword evidence="9" id="KW-1185">Reference proteome</keyword>
<keyword evidence="1 5" id="KW-0479">Metal-binding</keyword>
<dbReference type="GO" id="GO:0007548">
    <property type="term" value="P:sex differentiation"/>
    <property type="evidence" value="ECO:0007669"/>
    <property type="project" value="TreeGrafter"/>
</dbReference>
<feature type="domain" description="DM" evidence="8">
    <location>
        <begin position="153"/>
        <end position="214"/>
    </location>
</feature>
<keyword evidence="7" id="KW-0812">Transmembrane</keyword>
<keyword evidence="7" id="KW-1133">Transmembrane helix</keyword>
<name>A0A0K0FF90_STRVS</name>
<dbReference type="SMART" id="SM00301">
    <property type="entry name" value="DM"/>
    <property type="match status" value="1"/>
</dbReference>
<feature type="region of interest" description="Disordered" evidence="6">
    <location>
        <begin position="221"/>
        <end position="241"/>
    </location>
</feature>
<dbReference type="SUPFAM" id="SSF82927">
    <property type="entry name" value="Cysteine-rich DNA binding domain, (DM domain)"/>
    <property type="match status" value="1"/>
</dbReference>
<dbReference type="GO" id="GO:0000978">
    <property type="term" value="F:RNA polymerase II cis-regulatory region sequence-specific DNA binding"/>
    <property type="evidence" value="ECO:0007669"/>
    <property type="project" value="TreeGrafter"/>
</dbReference>
<evidence type="ECO:0000259" key="8">
    <source>
        <dbReference type="PROSITE" id="PS50809"/>
    </source>
</evidence>
<keyword evidence="3 5" id="KW-0238">DNA-binding</keyword>
<feature type="transmembrane region" description="Helical" evidence="7">
    <location>
        <begin position="23"/>
        <end position="45"/>
    </location>
</feature>
<dbReference type="PROSITE" id="PS50809">
    <property type="entry name" value="DM_2"/>
    <property type="match status" value="1"/>
</dbReference>
<dbReference type="GO" id="GO:0046872">
    <property type="term" value="F:metal ion binding"/>
    <property type="evidence" value="ECO:0007669"/>
    <property type="project" value="UniProtKB-KW"/>
</dbReference>
<proteinExistence type="predicted"/>
<dbReference type="PANTHER" id="PTHR12322:SF116">
    <property type="entry name" value="DOUBLESEX-MAB RELATED 99B"/>
    <property type="match status" value="1"/>
</dbReference>
<dbReference type="InterPro" id="IPR001275">
    <property type="entry name" value="DM_DNA-bd"/>
</dbReference>
<evidence type="ECO:0000256" key="1">
    <source>
        <dbReference type="ARBA" id="ARBA00022723"/>
    </source>
</evidence>
<evidence type="ECO:0000256" key="4">
    <source>
        <dbReference type="ARBA" id="ARBA00023242"/>
    </source>
</evidence>
<dbReference type="GO" id="GO:0005634">
    <property type="term" value="C:nucleus"/>
    <property type="evidence" value="ECO:0007669"/>
    <property type="project" value="UniProtKB-SubCell"/>
</dbReference>
<keyword evidence="7" id="KW-0472">Membrane</keyword>
<dbReference type="InterPro" id="IPR026607">
    <property type="entry name" value="DMRT"/>
</dbReference>
<sequence>MFIFIYITIFFELLKRLYIIVRYLYNVTFIIIFIIPYSISVLTSINNSQNLSSPTLLETKDHIFFNNLQKNADAVNLLANFTTVNNFIEHQRLLQALFNYNFKFPVVEKDFFDISNMLRFEPFNAFSALNVAAVSGFGADSLKNGTQKRVYYCQRCLNHDRLEPRKNHKCECAYANCSCPKCILVEKRRVLNTQLHELEDVSESPINLEHVKKDVDDIYNDNVDDNGSSSEHSVGGRIKGG</sequence>
<dbReference type="STRING" id="75913.A0A0K0FF90"/>
<keyword evidence="4 5" id="KW-0539">Nucleus</keyword>
<evidence type="ECO:0000256" key="3">
    <source>
        <dbReference type="ARBA" id="ARBA00023125"/>
    </source>
</evidence>
<reference evidence="10" key="2">
    <citation type="submission" date="2015-08" db="UniProtKB">
        <authorList>
            <consortium name="WormBaseParasite"/>
        </authorList>
    </citation>
    <scope>IDENTIFICATION</scope>
</reference>
<evidence type="ECO:0000256" key="5">
    <source>
        <dbReference type="PROSITE-ProRule" id="PRU00070"/>
    </source>
</evidence>
<protein>
    <submittedName>
        <fullName evidence="10">DM domain-containing protein</fullName>
    </submittedName>
</protein>
<dbReference type="Proteomes" id="UP000035680">
    <property type="component" value="Unassembled WGS sequence"/>
</dbReference>
<dbReference type="GO" id="GO:0000981">
    <property type="term" value="F:DNA-binding transcription factor activity, RNA polymerase II-specific"/>
    <property type="evidence" value="ECO:0007669"/>
    <property type="project" value="TreeGrafter"/>
</dbReference>
<feature type="DNA-binding region" description="DM" evidence="5">
    <location>
        <begin position="153"/>
        <end position="214"/>
    </location>
</feature>
<evidence type="ECO:0000256" key="2">
    <source>
        <dbReference type="ARBA" id="ARBA00022833"/>
    </source>
</evidence>
<dbReference type="AlphaFoldDB" id="A0A0K0FF90"/>
<organism evidence="9 10">
    <name type="scientific">Strongyloides venezuelensis</name>
    <name type="common">Threadworm</name>
    <dbReference type="NCBI Taxonomy" id="75913"/>
    <lineage>
        <taxon>Eukaryota</taxon>
        <taxon>Metazoa</taxon>
        <taxon>Ecdysozoa</taxon>
        <taxon>Nematoda</taxon>
        <taxon>Chromadorea</taxon>
        <taxon>Rhabditida</taxon>
        <taxon>Tylenchina</taxon>
        <taxon>Panagrolaimomorpha</taxon>
        <taxon>Strongyloidoidea</taxon>
        <taxon>Strongyloididae</taxon>
        <taxon>Strongyloides</taxon>
    </lineage>
</organism>
<evidence type="ECO:0000256" key="6">
    <source>
        <dbReference type="SAM" id="MobiDB-lite"/>
    </source>
</evidence>
<dbReference type="InterPro" id="IPR036407">
    <property type="entry name" value="DM_DNA-bd_sf"/>
</dbReference>
<dbReference type="Gene3D" id="4.10.1040.10">
    <property type="entry name" value="DM DNA-binding domain"/>
    <property type="match status" value="1"/>
</dbReference>
<evidence type="ECO:0000256" key="7">
    <source>
        <dbReference type="SAM" id="Phobius"/>
    </source>
</evidence>
<evidence type="ECO:0000313" key="9">
    <source>
        <dbReference type="Proteomes" id="UP000035680"/>
    </source>
</evidence>
<comment type="subcellular location">
    <subcellularLocation>
        <location evidence="5">Nucleus</location>
    </subcellularLocation>
</comment>
<reference evidence="9" key="1">
    <citation type="submission" date="2014-07" db="EMBL/GenBank/DDBJ databases">
        <authorList>
            <person name="Martin A.A"/>
            <person name="De Silva N."/>
        </authorList>
    </citation>
    <scope>NUCLEOTIDE SEQUENCE</scope>
</reference>
<dbReference type="PANTHER" id="PTHR12322">
    <property type="entry name" value="DOUBLESEX AND MAB-3 RELATED TRANSCRIPTION FACTOR DMRT"/>
    <property type="match status" value="1"/>
</dbReference>
<dbReference type="PROSITE" id="PS40000">
    <property type="entry name" value="DM_1"/>
    <property type="match status" value="1"/>
</dbReference>
<accession>A0A0K0FF90</accession>
<dbReference type="WBParaSite" id="SVE_0753100.1">
    <property type="protein sequence ID" value="SVE_0753100.1"/>
    <property type="gene ID" value="SVE_0753100"/>
</dbReference>
<evidence type="ECO:0000313" key="10">
    <source>
        <dbReference type="WBParaSite" id="SVE_0753100.1"/>
    </source>
</evidence>
<dbReference type="Pfam" id="PF00751">
    <property type="entry name" value="DM"/>
    <property type="match status" value="1"/>
</dbReference>